<keyword evidence="3" id="KW-1185">Reference proteome</keyword>
<dbReference type="EMBL" id="LXPE01000044">
    <property type="protein sequence ID" value="OBA25788.1"/>
    <property type="molecule type" value="Genomic_DNA"/>
</dbReference>
<sequence length="360" mass="41380">MNGDNNEKQKILEEIKTFEIENEHMLSNITRLKSGNKRLRLEFAVLLEKLEKLSKEQERNNIDELPTLKNLTKDLNIATDNVLEYILDSVSKPSEQKKQEFLDSFIQQQTEALKNITAEKNNINIKDKLKQIVLEAALLNSKSKPNSSNRTRGPGSRGGRKRKIANDLADKKDGISDEEGKTKKLKKRKQSLTKIVPENESENLNENPINNETVKNPFDLFCFKNKDNSLTEDELKNEWEKLDTEVKKTYEEEFTSIVDANHINVHENTVQSENELDEPSDEENNEQSVLNEGEVENEEGEEEEEEEDDNEKVNEKLDSESVILKNDNETSDIHEDSNASDAEEEELEEGEEEEEEGEGE</sequence>
<dbReference type="AlphaFoldDB" id="A0A1B7TAP6"/>
<comment type="caution">
    <text evidence="2">The sequence shown here is derived from an EMBL/GenBank/DDBJ whole genome shotgun (WGS) entry which is preliminary data.</text>
</comment>
<organism evidence="2 3">
    <name type="scientific">Hanseniaspora valbyensis NRRL Y-1626</name>
    <dbReference type="NCBI Taxonomy" id="766949"/>
    <lineage>
        <taxon>Eukaryota</taxon>
        <taxon>Fungi</taxon>
        <taxon>Dikarya</taxon>
        <taxon>Ascomycota</taxon>
        <taxon>Saccharomycotina</taxon>
        <taxon>Saccharomycetes</taxon>
        <taxon>Saccharomycodales</taxon>
        <taxon>Saccharomycodaceae</taxon>
        <taxon>Hanseniaspora</taxon>
    </lineage>
</organism>
<evidence type="ECO:0000313" key="2">
    <source>
        <dbReference type="EMBL" id="OBA25788.1"/>
    </source>
</evidence>
<feature type="non-terminal residue" evidence="2">
    <location>
        <position position="360"/>
    </location>
</feature>
<feature type="compositionally biased region" description="Basic and acidic residues" evidence="1">
    <location>
        <begin position="326"/>
        <end position="337"/>
    </location>
</feature>
<feature type="compositionally biased region" description="Low complexity" evidence="1">
    <location>
        <begin position="140"/>
        <end position="154"/>
    </location>
</feature>
<feature type="compositionally biased region" description="Acidic residues" evidence="1">
    <location>
        <begin position="274"/>
        <end position="285"/>
    </location>
</feature>
<feature type="compositionally biased region" description="Acidic residues" evidence="1">
    <location>
        <begin position="341"/>
        <end position="360"/>
    </location>
</feature>
<proteinExistence type="predicted"/>
<feature type="region of interest" description="Disordered" evidence="1">
    <location>
        <begin position="140"/>
        <end position="214"/>
    </location>
</feature>
<feature type="region of interest" description="Disordered" evidence="1">
    <location>
        <begin position="261"/>
        <end position="360"/>
    </location>
</feature>
<name>A0A1B7TAP6_9ASCO</name>
<feature type="compositionally biased region" description="Basic and acidic residues" evidence="1">
    <location>
        <begin position="164"/>
        <end position="182"/>
    </location>
</feature>
<dbReference type="Proteomes" id="UP000092321">
    <property type="component" value="Unassembled WGS sequence"/>
</dbReference>
<gene>
    <name evidence="2" type="ORF">HANVADRAFT_102067</name>
</gene>
<protein>
    <submittedName>
        <fullName evidence="2">Uncharacterized protein</fullName>
    </submittedName>
</protein>
<evidence type="ECO:0000313" key="3">
    <source>
        <dbReference type="Proteomes" id="UP000092321"/>
    </source>
</evidence>
<accession>A0A1B7TAP6</accession>
<dbReference type="OrthoDB" id="10070927at2759"/>
<reference evidence="3" key="1">
    <citation type="journal article" date="2016" name="Proc. Natl. Acad. Sci. U.S.A.">
        <title>Comparative genomics of biotechnologically important yeasts.</title>
        <authorList>
            <person name="Riley R."/>
            <person name="Haridas S."/>
            <person name="Wolfe K.H."/>
            <person name="Lopes M.R."/>
            <person name="Hittinger C.T."/>
            <person name="Goeker M."/>
            <person name="Salamov A.A."/>
            <person name="Wisecaver J.H."/>
            <person name="Long T.M."/>
            <person name="Calvey C.H."/>
            <person name="Aerts A.L."/>
            <person name="Barry K.W."/>
            <person name="Choi C."/>
            <person name="Clum A."/>
            <person name="Coughlan A.Y."/>
            <person name="Deshpande S."/>
            <person name="Douglass A.P."/>
            <person name="Hanson S.J."/>
            <person name="Klenk H.-P."/>
            <person name="LaButti K.M."/>
            <person name="Lapidus A."/>
            <person name="Lindquist E.A."/>
            <person name="Lipzen A.M."/>
            <person name="Meier-Kolthoff J.P."/>
            <person name="Ohm R.A."/>
            <person name="Otillar R.P."/>
            <person name="Pangilinan J.L."/>
            <person name="Peng Y."/>
            <person name="Rokas A."/>
            <person name="Rosa C.A."/>
            <person name="Scheuner C."/>
            <person name="Sibirny A.A."/>
            <person name="Slot J.C."/>
            <person name="Stielow J.B."/>
            <person name="Sun H."/>
            <person name="Kurtzman C.P."/>
            <person name="Blackwell M."/>
            <person name="Grigoriev I.V."/>
            <person name="Jeffries T.W."/>
        </authorList>
    </citation>
    <scope>NUCLEOTIDE SEQUENCE [LARGE SCALE GENOMIC DNA]</scope>
    <source>
        <strain evidence="3">NRRL Y-1626</strain>
    </source>
</reference>
<feature type="compositionally biased region" description="Low complexity" evidence="1">
    <location>
        <begin position="202"/>
        <end position="212"/>
    </location>
</feature>
<feature type="compositionally biased region" description="Acidic residues" evidence="1">
    <location>
        <begin position="293"/>
        <end position="310"/>
    </location>
</feature>
<evidence type="ECO:0000256" key="1">
    <source>
        <dbReference type="SAM" id="MobiDB-lite"/>
    </source>
</evidence>